<evidence type="ECO:0000256" key="1">
    <source>
        <dbReference type="SAM" id="Phobius"/>
    </source>
</evidence>
<organism evidence="3 4">
    <name type="scientific">Mycena chlorophos</name>
    <name type="common">Agaric fungus</name>
    <name type="synonym">Agaricus chlorophos</name>
    <dbReference type="NCBI Taxonomy" id="658473"/>
    <lineage>
        <taxon>Eukaryota</taxon>
        <taxon>Fungi</taxon>
        <taxon>Dikarya</taxon>
        <taxon>Basidiomycota</taxon>
        <taxon>Agaricomycotina</taxon>
        <taxon>Agaricomycetes</taxon>
        <taxon>Agaricomycetidae</taxon>
        <taxon>Agaricales</taxon>
        <taxon>Marasmiineae</taxon>
        <taxon>Mycenaceae</taxon>
        <taxon>Mycena</taxon>
    </lineage>
</organism>
<keyword evidence="1" id="KW-0472">Membrane</keyword>
<dbReference type="Proteomes" id="UP000613580">
    <property type="component" value="Unassembled WGS sequence"/>
</dbReference>
<feature type="domain" description="DUF7223" evidence="2">
    <location>
        <begin position="306"/>
        <end position="550"/>
    </location>
</feature>
<feature type="transmembrane region" description="Helical" evidence="1">
    <location>
        <begin position="26"/>
        <end position="42"/>
    </location>
</feature>
<reference evidence="3" key="1">
    <citation type="submission" date="2020-05" db="EMBL/GenBank/DDBJ databases">
        <title>Mycena genomes resolve the evolution of fungal bioluminescence.</title>
        <authorList>
            <person name="Tsai I.J."/>
        </authorList>
    </citation>
    <scope>NUCLEOTIDE SEQUENCE</scope>
    <source>
        <strain evidence="3">110903Hualien_Pintung</strain>
    </source>
</reference>
<keyword evidence="4" id="KW-1185">Reference proteome</keyword>
<gene>
    <name evidence="3" type="ORF">HMN09_01068000</name>
</gene>
<name>A0A8H6W259_MYCCL</name>
<dbReference type="OrthoDB" id="73875at2759"/>
<comment type="caution">
    <text evidence="3">The sequence shown here is derived from an EMBL/GenBank/DDBJ whole genome shotgun (WGS) entry which is preliminary data.</text>
</comment>
<feature type="transmembrane region" description="Helical" evidence="1">
    <location>
        <begin position="49"/>
        <end position="71"/>
    </location>
</feature>
<dbReference type="EMBL" id="JACAZE010000016">
    <property type="protein sequence ID" value="KAF7296604.1"/>
    <property type="molecule type" value="Genomic_DNA"/>
</dbReference>
<evidence type="ECO:0000313" key="4">
    <source>
        <dbReference type="Proteomes" id="UP000613580"/>
    </source>
</evidence>
<keyword evidence="1" id="KW-1133">Transmembrane helix</keyword>
<dbReference type="AlphaFoldDB" id="A0A8H6W259"/>
<dbReference type="Pfam" id="PF23865">
    <property type="entry name" value="DUF7223"/>
    <property type="match status" value="1"/>
</dbReference>
<proteinExistence type="predicted"/>
<evidence type="ECO:0000313" key="3">
    <source>
        <dbReference type="EMBL" id="KAF7296604.1"/>
    </source>
</evidence>
<keyword evidence="1" id="KW-0812">Transmembrane</keyword>
<sequence>MWCAYQDTPDFIHSRPLYSMRSNPRSLHSFFLFLFPCWFLHFRASFSLFFSRAGTMLVSLAFFTLLSTVLAQQNDWFTPCLEGECYWDLPESSNTTGTMRVAGASSAISDITNAAGWTILDCDAKSFAQDIRLVCTGNDDDCAHLFSGHGAVHTLVRLPEDCGASPFARVARSWVHSNQSLPANVAKEIARKMRRRSGTGVAPKVQGLAIDTQFDAAEPASGNVTVQILGTTIPGQQGNLTITPPTNSTTPSRRGLFGFIESAFQKFNSFDKTVTKTLTPVNIDKTVTLLSASVSCPTPVVSAGVTATAEGKVQATMSVGAVAEGTIIPPKLTDFGAFIGLDADMKGTINLKGSATGTFNTDTLTLFSAGLPGLDFPGVLSVGPTFKVSAVAGASLDIDMDATITLDYNIANAKLFFPKSTSVSSGGGFTIGDSPLSLGVAPDVSANAGINAHLIPEIDLGVSGLGGLAAATIDLKLDASASMGANVSASAGATASTGGSSTSASASGCVTAGAELNVSAGASANFFDLFDPSTSVSLFDKKFSLLSKCFGDAKAPTRRGVPVESRRLRRLPRNSRARALPVVETSLTKRVALDCPSSVSSIVSALNEAVPANSISS</sequence>
<accession>A0A8H6W259</accession>
<protein>
    <recommendedName>
        <fullName evidence="2">DUF7223 domain-containing protein</fullName>
    </recommendedName>
</protein>
<dbReference type="InterPro" id="IPR055647">
    <property type="entry name" value="DUF7223"/>
</dbReference>
<evidence type="ECO:0000259" key="2">
    <source>
        <dbReference type="Pfam" id="PF23865"/>
    </source>
</evidence>